<dbReference type="RefSeq" id="WP_119830509.1">
    <property type="nucleotide sequence ID" value="NZ_QYUL01000001.1"/>
</dbReference>
<proteinExistence type="predicted"/>
<dbReference type="InterPro" id="IPR014915">
    <property type="entry name" value="Phage_TLS_TfmB"/>
</dbReference>
<comment type="caution">
    <text evidence="2">The sequence shown here is derived from an EMBL/GenBank/DDBJ whole genome shotgun (WGS) entry which is preliminary data.</text>
</comment>
<feature type="region of interest" description="Disordered" evidence="1">
    <location>
        <begin position="134"/>
        <end position="154"/>
    </location>
</feature>
<sequence>MAAARWWARGGKPATAPPSVGAAKVASDLAAFGAPPELVARWNKAAAGAGQDGETSNFLVRPDCWRAVRLFCALETQWHWVGLGLVGASRTGLRYEAVEITARLSKMTLNPALFTDLRVMEHAALDELAMAAREDARRERAQPGKAGKKRGKRS</sequence>
<protein>
    <submittedName>
        <fullName evidence="2">Uncharacterized protein</fullName>
    </submittedName>
</protein>
<evidence type="ECO:0000313" key="2">
    <source>
        <dbReference type="EMBL" id="RJF84876.1"/>
    </source>
</evidence>
<name>A0A418W4D8_9PROT</name>
<dbReference type="AlphaFoldDB" id="A0A418W4D8"/>
<evidence type="ECO:0000313" key="3">
    <source>
        <dbReference type="Proteomes" id="UP000283458"/>
    </source>
</evidence>
<evidence type="ECO:0000256" key="1">
    <source>
        <dbReference type="SAM" id="MobiDB-lite"/>
    </source>
</evidence>
<dbReference type="Pfam" id="PF08809">
    <property type="entry name" value="DUF1799"/>
    <property type="match status" value="1"/>
</dbReference>
<accession>A0A418W4D8</accession>
<gene>
    <name evidence="2" type="ORF">D3877_10390</name>
</gene>
<dbReference type="OrthoDB" id="7363705at2"/>
<organism evidence="2 3">
    <name type="scientific">Azospirillum cavernae</name>
    <dbReference type="NCBI Taxonomy" id="2320860"/>
    <lineage>
        <taxon>Bacteria</taxon>
        <taxon>Pseudomonadati</taxon>
        <taxon>Pseudomonadota</taxon>
        <taxon>Alphaproteobacteria</taxon>
        <taxon>Rhodospirillales</taxon>
        <taxon>Azospirillaceae</taxon>
        <taxon>Azospirillum</taxon>
    </lineage>
</organism>
<keyword evidence="3" id="KW-1185">Reference proteome</keyword>
<dbReference type="Proteomes" id="UP000283458">
    <property type="component" value="Unassembled WGS sequence"/>
</dbReference>
<dbReference type="EMBL" id="QYUL01000001">
    <property type="protein sequence ID" value="RJF84876.1"/>
    <property type="molecule type" value="Genomic_DNA"/>
</dbReference>
<reference evidence="2 3" key="1">
    <citation type="submission" date="2018-09" db="EMBL/GenBank/DDBJ databases">
        <authorList>
            <person name="Zhu H."/>
        </authorList>
    </citation>
    <scope>NUCLEOTIDE SEQUENCE [LARGE SCALE GENOMIC DNA]</scope>
    <source>
        <strain evidence="2 3">K2W22B-5</strain>
    </source>
</reference>